<evidence type="ECO:0000313" key="3">
    <source>
        <dbReference type="Proteomes" id="UP000660021"/>
    </source>
</evidence>
<dbReference type="InterPro" id="IPR006674">
    <property type="entry name" value="HD_domain"/>
</dbReference>
<reference evidence="2 3" key="1">
    <citation type="submission" date="2020-08" db="EMBL/GenBank/DDBJ databases">
        <title>Genome public.</title>
        <authorList>
            <person name="Liu C."/>
            <person name="Sun Q."/>
        </authorList>
    </citation>
    <scope>NUCLEOTIDE SEQUENCE [LARGE SCALE GENOMIC DNA]</scope>
    <source>
        <strain evidence="2 3">New-38</strain>
    </source>
</reference>
<gene>
    <name evidence="2" type="ORF">H8S34_11295</name>
</gene>
<protein>
    <submittedName>
        <fullName evidence="2">HDIG domain-containing protein</fullName>
    </submittedName>
</protein>
<dbReference type="SUPFAM" id="SSF109604">
    <property type="entry name" value="HD-domain/PDEase-like"/>
    <property type="match status" value="1"/>
</dbReference>
<comment type="caution">
    <text evidence="2">The sequence shown here is derived from an EMBL/GenBank/DDBJ whole genome shotgun (WGS) entry which is preliminary data.</text>
</comment>
<dbReference type="CDD" id="cd00077">
    <property type="entry name" value="HDc"/>
    <property type="match status" value="1"/>
</dbReference>
<dbReference type="InterPro" id="IPR003607">
    <property type="entry name" value="HD/PDEase_dom"/>
</dbReference>
<organism evidence="2 3">
    <name type="scientific">Pseudoflavonifractor hominis</name>
    <dbReference type="NCBI Taxonomy" id="2763059"/>
    <lineage>
        <taxon>Bacteria</taxon>
        <taxon>Bacillati</taxon>
        <taxon>Bacillota</taxon>
        <taxon>Clostridia</taxon>
        <taxon>Eubacteriales</taxon>
        <taxon>Oscillospiraceae</taxon>
        <taxon>Pseudoflavonifractor</taxon>
    </lineage>
</organism>
<dbReference type="Proteomes" id="UP000660021">
    <property type="component" value="Unassembled WGS sequence"/>
</dbReference>
<name>A0ABR7HV61_9FIRM</name>
<dbReference type="EMBL" id="JACOPR010000007">
    <property type="protein sequence ID" value="MBC5731414.1"/>
    <property type="molecule type" value="Genomic_DNA"/>
</dbReference>
<evidence type="ECO:0000313" key="2">
    <source>
        <dbReference type="EMBL" id="MBC5731414.1"/>
    </source>
</evidence>
<dbReference type="NCBIfam" id="TIGR00277">
    <property type="entry name" value="HDIG"/>
    <property type="match status" value="1"/>
</dbReference>
<evidence type="ECO:0000259" key="1">
    <source>
        <dbReference type="Pfam" id="PF01966"/>
    </source>
</evidence>
<keyword evidence="3" id="KW-1185">Reference proteome</keyword>
<proteinExistence type="predicted"/>
<dbReference type="Gene3D" id="1.10.3210.10">
    <property type="entry name" value="Hypothetical protein af1432"/>
    <property type="match status" value="1"/>
</dbReference>
<dbReference type="InterPro" id="IPR006675">
    <property type="entry name" value="HDIG_dom"/>
</dbReference>
<dbReference type="Pfam" id="PF01966">
    <property type="entry name" value="HD"/>
    <property type="match status" value="1"/>
</dbReference>
<sequence>MWNFKYRDEYLPFVEDLLAHPDVCAMRQLPQHAKGFSCFHHSLLVSYLSFRLCRALGLDMRSAARGGLLHDLYLYNWQDKSTHPHVNHAFDHPLVALENAQARFPLNPTEADIIATHMFPLAITRPHHCLESVVVGAMDKLCAVAELLRLTPPVVEEAPVTLLSPAQSATLGRAA</sequence>
<feature type="domain" description="HD" evidence="1">
    <location>
        <begin position="39"/>
        <end position="142"/>
    </location>
</feature>
<accession>A0ABR7HV61</accession>
<dbReference type="RefSeq" id="WP_186964023.1">
    <property type="nucleotide sequence ID" value="NZ_JACOPR010000007.1"/>
</dbReference>